<dbReference type="KEGG" id="dpp:DICPUDRAFT_13981"/>
<feature type="non-terminal residue" evidence="1">
    <location>
        <position position="1"/>
    </location>
</feature>
<feature type="non-terminal residue" evidence="1">
    <location>
        <position position="62"/>
    </location>
</feature>
<dbReference type="AlphaFoldDB" id="F0ZVD1"/>
<sequence length="62" mass="7310">INAIKDAAIVGLQVYFVTVCHYYLEHHVLKEINEDKEDKDKISWETFKLNFTENKEAQKIAK</sequence>
<gene>
    <name evidence="1" type="ORF">DICPUDRAFT_13981</name>
</gene>
<dbReference type="VEuPathDB" id="AmoebaDB:DICPUDRAFT_13981"/>
<evidence type="ECO:0000313" key="2">
    <source>
        <dbReference type="Proteomes" id="UP000001064"/>
    </source>
</evidence>
<protein>
    <submittedName>
        <fullName evidence="1">Uncharacterized protein</fullName>
    </submittedName>
</protein>
<dbReference type="Proteomes" id="UP000001064">
    <property type="component" value="Unassembled WGS sequence"/>
</dbReference>
<dbReference type="GeneID" id="10507555"/>
<proteinExistence type="predicted"/>
<reference evidence="2" key="1">
    <citation type="journal article" date="2011" name="Genome Biol.">
        <title>Comparative genomics of the social amoebae Dictyostelium discoideum and Dictyostelium purpureum.</title>
        <authorList>
            <consortium name="US DOE Joint Genome Institute (JGI-PGF)"/>
            <person name="Sucgang R."/>
            <person name="Kuo A."/>
            <person name="Tian X."/>
            <person name="Salerno W."/>
            <person name="Parikh A."/>
            <person name="Feasley C.L."/>
            <person name="Dalin E."/>
            <person name="Tu H."/>
            <person name="Huang E."/>
            <person name="Barry K."/>
            <person name="Lindquist E."/>
            <person name="Shapiro H."/>
            <person name="Bruce D."/>
            <person name="Schmutz J."/>
            <person name="Salamov A."/>
            <person name="Fey P."/>
            <person name="Gaudet P."/>
            <person name="Anjard C."/>
            <person name="Babu M.M."/>
            <person name="Basu S."/>
            <person name="Bushmanova Y."/>
            <person name="van der Wel H."/>
            <person name="Katoh-Kurasawa M."/>
            <person name="Dinh C."/>
            <person name="Coutinho P.M."/>
            <person name="Saito T."/>
            <person name="Elias M."/>
            <person name="Schaap P."/>
            <person name="Kay R.R."/>
            <person name="Henrissat B."/>
            <person name="Eichinger L."/>
            <person name="Rivero F."/>
            <person name="Putnam N.H."/>
            <person name="West C.M."/>
            <person name="Loomis W.F."/>
            <person name="Chisholm R.L."/>
            <person name="Shaulsky G."/>
            <person name="Strassmann J.E."/>
            <person name="Queller D.C."/>
            <person name="Kuspa A."/>
            <person name="Grigoriev I.V."/>
        </authorList>
    </citation>
    <scope>NUCLEOTIDE SEQUENCE [LARGE SCALE GENOMIC DNA]</scope>
    <source>
        <strain evidence="2">QSDP1</strain>
    </source>
</reference>
<keyword evidence="2" id="KW-1185">Reference proteome</keyword>
<dbReference type="EMBL" id="GL871212">
    <property type="protein sequence ID" value="EGC32094.1"/>
    <property type="molecule type" value="Genomic_DNA"/>
</dbReference>
<dbReference type="InParanoid" id="F0ZVD1"/>
<evidence type="ECO:0000313" key="1">
    <source>
        <dbReference type="EMBL" id="EGC32094.1"/>
    </source>
</evidence>
<organism evidence="1 2">
    <name type="scientific">Dictyostelium purpureum</name>
    <name type="common">Slime mold</name>
    <dbReference type="NCBI Taxonomy" id="5786"/>
    <lineage>
        <taxon>Eukaryota</taxon>
        <taxon>Amoebozoa</taxon>
        <taxon>Evosea</taxon>
        <taxon>Eumycetozoa</taxon>
        <taxon>Dictyostelia</taxon>
        <taxon>Dictyosteliales</taxon>
        <taxon>Dictyosteliaceae</taxon>
        <taxon>Dictyostelium</taxon>
    </lineage>
</organism>
<dbReference type="RefSeq" id="XP_003291383.1">
    <property type="nucleotide sequence ID" value="XM_003291335.1"/>
</dbReference>
<dbReference type="eggNOG" id="ENOG502RII5">
    <property type="taxonomic scope" value="Eukaryota"/>
</dbReference>
<accession>F0ZVD1</accession>
<name>F0ZVD1_DICPU</name>
<dbReference type="FunCoup" id="F0ZVD1">
    <property type="interactions" value="936"/>
</dbReference>